<evidence type="ECO:0000256" key="1">
    <source>
        <dbReference type="SAM" id="Phobius"/>
    </source>
</evidence>
<dbReference type="Proteomes" id="UP000539265">
    <property type="component" value="Unassembled WGS sequence"/>
</dbReference>
<dbReference type="EMBL" id="JACHWX010000009">
    <property type="protein sequence ID" value="MBB3056750.1"/>
    <property type="molecule type" value="Genomic_DNA"/>
</dbReference>
<feature type="transmembrane region" description="Helical" evidence="1">
    <location>
        <begin position="12"/>
        <end position="32"/>
    </location>
</feature>
<dbReference type="RefSeq" id="WP_096356072.1">
    <property type="nucleotide sequence ID" value="NZ_AP017313.1"/>
</dbReference>
<evidence type="ECO:0008006" key="4">
    <source>
        <dbReference type="Google" id="ProtNLM"/>
    </source>
</evidence>
<keyword evidence="1" id="KW-0472">Membrane</keyword>
<accession>A0A839SIQ0</accession>
<gene>
    <name evidence="2" type="ORF">FHS11_003176</name>
</gene>
<keyword evidence="1" id="KW-0812">Transmembrane</keyword>
<keyword evidence="3" id="KW-1185">Reference proteome</keyword>
<comment type="caution">
    <text evidence="2">The sequence shown here is derived from an EMBL/GenBank/DDBJ whole genome shotgun (WGS) entry which is preliminary data.</text>
</comment>
<proteinExistence type="predicted"/>
<organism evidence="2 3">
    <name type="scientific">Mucilaginibacter gotjawali</name>
    <dbReference type="NCBI Taxonomy" id="1550579"/>
    <lineage>
        <taxon>Bacteria</taxon>
        <taxon>Pseudomonadati</taxon>
        <taxon>Bacteroidota</taxon>
        <taxon>Sphingobacteriia</taxon>
        <taxon>Sphingobacteriales</taxon>
        <taxon>Sphingobacteriaceae</taxon>
        <taxon>Mucilaginibacter</taxon>
    </lineage>
</organism>
<name>A0A839SIQ0_9SPHI</name>
<reference evidence="2" key="1">
    <citation type="submission" date="2020-08" db="EMBL/GenBank/DDBJ databases">
        <title>Genomic Encyclopedia of Type Strains, Phase III (KMG-III): the genomes of soil and plant-associated and newly described type strains.</title>
        <authorList>
            <person name="Whitman W."/>
        </authorList>
    </citation>
    <scope>NUCLEOTIDE SEQUENCE [LARGE SCALE GENOMIC DNA]</scope>
    <source>
        <strain evidence="2">CECT 8628</strain>
    </source>
</reference>
<evidence type="ECO:0000313" key="2">
    <source>
        <dbReference type="EMBL" id="MBB3056750.1"/>
    </source>
</evidence>
<evidence type="ECO:0000313" key="3">
    <source>
        <dbReference type="Proteomes" id="UP000539265"/>
    </source>
</evidence>
<keyword evidence="1" id="KW-1133">Transmembrane helix</keyword>
<protein>
    <recommendedName>
        <fullName evidence="4">PA14 domain-containing protein</fullName>
    </recommendedName>
</protein>
<sequence length="2206" mass="242281">MAKYLIHRRKIAITLLLILGINLLLPCFSYALTSGPAQPETKGFQVATVSDMVDLSSGGLKYNIPLLDIDGYPINLSYQSGSGMDDEASWVGEGWSCNPGAINRQVRGLPDDFSGDAVETDHYVKPKVTVGGRLTAKTEAFGIAHASGSFTFGIFNDNYTGIGAELGVNAGISISTPNDGLLTAGLGAGVLSNTQSGVDASISPYVSMSVKANADDNFTINSGRSASFGYNTRAGLKGLTLGQSFGASNYDQEFNFNTLDWDPESGSANYNVAGSTITYNTEPISPTIKIPYSSTYSSFSFDVGGAAVGIFGSLGGTGYQNVRQVQNIYNIKPAFGFLYAERGINNQDAVMDFFREKDNPMVPGIPNIALPVHTPDIWSFTSQTGSGEFRLYRGGSGAFFDNQEADVTSSSTLGGDLGFGAWFHGGITNYNQNGKTTTRKWTNNNSYLPNGDFQQDSTTNPKAEHVYFRVIGEKNIEDQDMDNRLAGTQPLEVNIQGMSATNALRKTGNLYGTPNVPVNSPIAKTSLRPNRTVISYLTAVEASKGGLYKLINNYAFINTSGVNMLLPSPVPLSSLPRFDSTKVDSLRIHKPHHISQITATDESGKRMVYGIPVYNISQDEYSFAIDTGGRDTDHLVTTPPGITSPTGDPNGIDHYYHRERKPAYATSFLLTAILSPDYVDKTGDGITDDDLGTAIKFNYSKVSYPYKWRTPYLKATPNRCLLADPDDDKGSIVYGKKEIWYIQSIESKTKIAYFITANRSDALGALNWQNGGRDLANVQKCLVQIRLYSKADMSKPIKIVKFQYDYSLCRGVKNSADLGSTDPTKSGKLTLKRVYFEYGNSTKGMFHPYVFQYNTQTNGGHITPGYGNLQTDRWGIYKDPSENANKLDNEQYPYADQNKAKRDSASALWQLSQITLPTGGYINITYESGDYAYVQNQKAMAMTPIESLIWNSSQLNDTTRKLTKQVHGLRLDIRTGSQPPSDGVQTQWFENTYLNGSAYMYTKLYVNMMTPNDISGNTLPYDAVPTYCHIDTVKVVSGHASVIFTPVTAGSVTAGPISICAWQRMKNEYPRYAYPGFENRIATQNNSVLAAVSAIVNAARNLSELREGFYEKADSRGYASQVVLGQSYVKLVQTNGFKLGGPARVKKIQIWDNWKSVNASSANVPYGQSYTYTTTDNGQTISSGVAAYEPSVGNDENALKQPVPYMQNIKGAINNYFDLETPFGESFYPAPSICYSKVTVNDLDQTGAASKLTGSIVNEYYTFKDFPVVVNVLPLIPSPERNGSYYSLTRSNSDDELCYSQGYAIQLNDMQGKTKATTVYDQAGAIISATQYYYSSQNNGGTMSLNNKVNVIDPATMLVTPKILGQDVDFFTDFREQETSNTGQTINVGGDIFPVPFWPFFGLPHLPVNDNDDYKLFRSVCAVKVIQNYGILTKVVKTENGSTIATENLAFDQMTGEPLITRTQNEFQQYIYSVNIPAYWVYTRMGAAYQNLGIVLSGLKTNTNGELTSFTTYLQAGDEILDTGSGNMYWVINNLAASGSGTTMKLIDRNGILKTGYTFPSLVKVVRSGYRNMLTANTSSLVTLSNPITAGNQLNLLSTANLAALKVINTSATTFDESWGMAKPNIAVKNTSYVFTMWKGDTDTLYCHNGALIQTVSPGDTVLRTDTLWKGSINHRAGIWFAEDPLADVDNWMGFETCLNITIAKTYFFGYAADNGIQVFLDGSPTPVITADTASQSSYSYWHIVPVSLTSGSHVIKVRFMNRGNAGDPYNPATAGLEIYNNTAATLLNPSLTIDSLKIIFSTQSLKGIQNIQSFRTVDSNEVYHFTQCGSPMQICTPNFQTTINPYISGFLGNWRPFQTKVFQQNRNYSFAGAMTSAAITVKKAGYLKTFYPYWYFNTGAKKWVLNTNGTSWVTANTVTLYDKYGQQQENVDALGRFSAANFDFNGELPAAVASNAMNREIYAASFEDSYFVPGSGTATDTCNRREFIEPATGKTIKQLASNMTAHSGNYSALLPSDGVTLSTIIDTLHQKVNPYLGIDASKQYITQTTAGLYPNGFEPYPGKQYLFDAWVRDGRPTDKNVNLSLSINGNTVPLKCKAVVEGWKLIEGTMNLATLGHAPTLNISILPNSGFTIYIDDIRMHPFQALMKTYAYDARTMRLMAEIDENGFATFYEYDDEGLLIRVKKETEKGVMTLKESRSTYKKSN</sequence>
<dbReference type="OrthoDB" id="9814627at2"/>